<sequence length="62" mass="7321">MYAKALPFLSYSDNNRSFQRSTSYSHDFTRRCSSSHEFEVHCDFMMKTKMLVSGGHKTEIYE</sequence>
<dbReference type="AlphaFoldDB" id="A0A5D2AM08"/>
<reference evidence="1 2" key="1">
    <citation type="submission" date="2019-06" db="EMBL/GenBank/DDBJ databases">
        <title>WGS assembly of Gossypium darwinii.</title>
        <authorList>
            <person name="Chen Z.J."/>
            <person name="Sreedasyam A."/>
            <person name="Ando A."/>
            <person name="Song Q."/>
            <person name="De L."/>
            <person name="Hulse-Kemp A."/>
            <person name="Ding M."/>
            <person name="Ye W."/>
            <person name="Kirkbride R."/>
            <person name="Jenkins J."/>
            <person name="Plott C."/>
            <person name="Lovell J."/>
            <person name="Lin Y.-M."/>
            <person name="Vaughn R."/>
            <person name="Liu B."/>
            <person name="Li W."/>
            <person name="Simpson S."/>
            <person name="Scheffler B."/>
            <person name="Saski C."/>
            <person name="Grover C."/>
            <person name="Hu G."/>
            <person name="Conover J."/>
            <person name="Carlson J."/>
            <person name="Shu S."/>
            <person name="Boston L."/>
            <person name="Williams M."/>
            <person name="Peterson D."/>
            <person name="Mcgee K."/>
            <person name="Jones D."/>
            <person name="Wendel J."/>
            <person name="Stelly D."/>
            <person name="Grimwood J."/>
            <person name="Schmutz J."/>
        </authorList>
    </citation>
    <scope>NUCLEOTIDE SEQUENCE [LARGE SCALE GENOMIC DNA]</scope>
    <source>
        <strain evidence="1">1808015.09</strain>
    </source>
</reference>
<gene>
    <name evidence="1" type="ORF">ES288_D11G169200v1</name>
</gene>
<evidence type="ECO:0000313" key="2">
    <source>
        <dbReference type="Proteomes" id="UP000323506"/>
    </source>
</evidence>
<keyword evidence="2" id="KW-1185">Reference proteome</keyword>
<evidence type="ECO:0000313" key="1">
    <source>
        <dbReference type="EMBL" id="TYG45380.1"/>
    </source>
</evidence>
<name>A0A5D2AM08_GOSDA</name>
<protein>
    <submittedName>
        <fullName evidence="1">Uncharacterized protein</fullName>
    </submittedName>
</protein>
<proteinExistence type="predicted"/>
<dbReference type="Proteomes" id="UP000323506">
    <property type="component" value="Chromosome D11"/>
</dbReference>
<accession>A0A5D2AM08</accession>
<dbReference type="EMBL" id="CM017711">
    <property type="protein sequence ID" value="TYG45380.1"/>
    <property type="molecule type" value="Genomic_DNA"/>
</dbReference>
<organism evidence="1 2">
    <name type="scientific">Gossypium darwinii</name>
    <name type="common">Darwin's cotton</name>
    <name type="synonym">Gossypium barbadense var. darwinii</name>
    <dbReference type="NCBI Taxonomy" id="34276"/>
    <lineage>
        <taxon>Eukaryota</taxon>
        <taxon>Viridiplantae</taxon>
        <taxon>Streptophyta</taxon>
        <taxon>Embryophyta</taxon>
        <taxon>Tracheophyta</taxon>
        <taxon>Spermatophyta</taxon>
        <taxon>Magnoliopsida</taxon>
        <taxon>eudicotyledons</taxon>
        <taxon>Gunneridae</taxon>
        <taxon>Pentapetalae</taxon>
        <taxon>rosids</taxon>
        <taxon>malvids</taxon>
        <taxon>Malvales</taxon>
        <taxon>Malvaceae</taxon>
        <taxon>Malvoideae</taxon>
        <taxon>Gossypium</taxon>
    </lineage>
</organism>